<feature type="transmembrane region" description="Helical" evidence="1">
    <location>
        <begin position="139"/>
        <end position="159"/>
    </location>
</feature>
<dbReference type="EMBL" id="KV426057">
    <property type="protein sequence ID" value="KZV90070.1"/>
    <property type="molecule type" value="Genomic_DNA"/>
</dbReference>
<dbReference type="AlphaFoldDB" id="A0A165G6Y6"/>
<keyword evidence="3" id="KW-1185">Reference proteome</keyword>
<evidence type="ECO:0000313" key="2">
    <source>
        <dbReference type="EMBL" id="KZV90070.1"/>
    </source>
</evidence>
<protein>
    <recommendedName>
        <fullName evidence="4">Transmembrane protein</fullName>
    </recommendedName>
</protein>
<feature type="transmembrane region" description="Helical" evidence="1">
    <location>
        <begin position="84"/>
        <end position="104"/>
    </location>
</feature>
<keyword evidence="1" id="KW-0812">Transmembrane</keyword>
<evidence type="ECO:0000313" key="3">
    <source>
        <dbReference type="Proteomes" id="UP000077266"/>
    </source>
</evidence>
<reference evidence="2 3" key="1">
    <citation type="journal article" date="2016" name="Mol. Biol. Evol.">
        <title>Comparative Genomics of Early-Diverging Mushroom-Forming Fungi Provides Insights into the Origins of Lignocellulose Decay Capabilities.</title>
        <authorList>
            <person name="Nagy L.G."/>
            <person name="Riley R."/>
            <person name="Tritt A."/>
            <person name="Adam C."/>
            <person name="Daum C."/>
            <person name="Floudas D."/>
            <person name="Sun H."/>
            <person name="Yadav J.S."/>
            <person name="Pangilinan J."/>
            <person name="Larsson K.H."/>
            <person name="Matsuura K."/>
            <person name="Barry K."/>
            <person name="Labutti K."/>
            <person name="Kuo R."/>
            <person name="Ohm R.A."/>
            <person name="Bhattacharya S.S."/>
            <person name="Shirouzu T."/>
            <person name="Yoshinaga Y."/>
            <person name="Martin F.M."/>
            <person name="Grigoriev I.V."/>
            <person name="Hibbett D.S."/>
        </authorList>
    </citation>
    <scope>NUCLEOTIDE SEQUENCE [LARGE SCALE GENOMIC DNA]</scope>
    <source>
        <strain evidence="2 3">HHB12029</strain>
    </source>
</reference>
<feature type="transmembrane region" description="Helical" evidence="1">
    <location>
        <begin position="59"/>
        <end position="78"/>
    </location>
</feature>
<name>A0A165G6Y6_EXIGL</name>
<proteinExistence type="predicted"/>
<dbReference type="Proteomes" id="UP000077266">
    <property type="component" value="Unassembled WGS sequence"/>
</dbReference>
<accession>A0A165G6Y6</accession>
<keyword evidence="1" id="KW-1133">Transmembrane helix</keyword>
<gene>
    <name evidence="2" type="ORF">EXIGLDRAFT_129307</name>
</gene>
<dbReference type="OrthoDB" id="2562239at2759"/>
<feature type="transmembrane region" description="Helical" evidence="1">
    <location>
        <begin position="244"/>
        <end position="263"/>
    </location>
</feature>
<dbReference type="InParanoid" id="A0A165G6Y6"/>
<evidence type="ECO:0000256" key="1">
    <source>
        <dbReference type="SAM" id="Phobius"/>
    </source>
</evidence>
<feature type="transmembrane region" description="Helical" evidence="1">
    <location>
        <begin position="28"/>
        <end position="47"/>
    </location>
</feature>
<evidence type="ECO:0008006" key="4">
    <source>
        <dbReference type="Google" id="ProtNLM"/>
    </source>
</evidence>
<keyword evidence="1" id="KW-0472">Membrane</keyword>
<feature type="transmembrane region" description="Helical" evidence="1">
    <location>
        <begin position="179"/>
        <end position="201"/>
    </location>
</feature>
<feature type="transmembrane region" description="Helical" evidence="1">
    <location>
        <begin position="213"/>
        <end position="232"/>
    </location>
</feature>
<sequence length="306" mass="32764">MSLLATNNATSTGSTSSLAGIIATKPDLAPSIVFIVAFALLAPLAAWRLVSTASRSVVLIRPAVFVLIRIGTYIVRAIEANGNYSTGIIATELVLLSTGTILLAEPLVELIKRLLETHIPYDGPAVPDRKGRIQRKDEVGLLSRIVKIALIAIIAVSIYSSTKVGDAFKDPDAAKTVALTRKIAAIILVVVLAIAALGLLYFHMKHTLPSRALYFLFMIALLLEVTAAYRLASAAGDAGARNHIAFWLASALPEWLVTAAFFSTNLNILIPPKPLTAQGPGAYAMTQQAEPHHQGQYPDPYAQHRV</sequence>
<organism evidence="2 3">
    <name type="scientific">Exidia glandulosa HHB12029</name>
    <dbReference type="NCBI Taxonomy" id="1314781"/>
    <lineage>
        <taxon>Eukaryota</taxon>
        <taxon>Fungi</taxon>
        <taxon>Dikarya</taxon>
        <taxon>Basidiomycota</taxon>
        <taxon>Agaricomycotina</taxon>
        <taxon>Agaricomycetes</taxon>
        <taxon>Auriculariales</taxon>
        <taxon>Exidiaceae</taxon>
        <taxon>Exidia</taxon>
    </lineage>
</organism>